<accession>A0AAW2BCJ2</accession>
<dbReference type="SUPFAM" id="SSF53098">
    <property type="entry name" value="Ribonuclease H-like"/>
    <property type="match status" value="1"/>
</dbReference>
<dbReference type="EMBL" id="JAZDWU010000012">
    <property type="protein sequence ID" value="KAK9983118.1"/>
    <property type="molecule type" value="Genomic_DNA"/>
</dbReference>
<feature type="domain" description="RNase H type-1" evidence="1">
    <location>
        <begin position="19"/>
        <end position="139"/>
    </location>
</feature>
<dbReference type="Gene3D" id="3.30.420.10">
    <property type="entry name" value="Ribonuclease H-like superfamily/Ribonuclease H"/>
    <property type="match status" value="1"/>
</dbReference>
<dbReference type="Pfam" id="PF13456">
    <property type="entry name" value="RVT_3"/>
    <property type="match status" value="1"/>
</dbReference>
<dbReference type="InterPro" id="IPR036397">
    <property type="entry name" value="RNaseH_sf"/>
</dbReference>
<dbReference type="AlphaFoldDB" id="A0AAW2BCJ2"/>
<dbReference type="GO" id="GO:0004523">
    <property type="term" value="F:RNA-DNA hybrid ribonuclease activity"/>
    <property type="evidence" value="ECO:0007669"/>
    <property type="project" value="InterPro"/>
</dbReference>
<evidence type="ECO:0000259" key="1">
    <source>
        <dbReference type="Pfam" id="PF13456"/>
    </source>
</evidence>
<comment type="caution">
    <text evidence="2">The sequence shown here is derived from an EMBL/GenBank/DDBJ whole genome shotgun (WGS) entry which is preliminary data.</text>
</comment>
<gene>
    <name evidence="2" type="ORF">SO802_032643</name>
</gene>
<proteinExistence type="predicted"/>
<evidence type="ECO:0000313" key="2">
    <source>
        <dbReference type="EMBL" id="KAK9983118.1"/>
    </source>
</evidence>
<dbReference type="CDD" id="cd06222">
    <property type="entry name" value="RNase_H_like"/>
    <property type="match status" value="1"/>
</dbReference>
<protein>
    <recommendedName>
        <fullName evidence="1">RNase H type-1 domain-containing protein</fullName>
    </recommendedName>
</protein>
<evidence type="ECO:0000313" key="3">
    <source>
        <dbReference type="Proteomes" id="UP001459277"/>
    </source>
</evidence>
<dbReference type="Proteomes" id="UP001459277">
    <property type="component" value="Unassembled WGS sequence"/>
</dbReference>
<dbReference type="GO" id="GO:0003676">
    <property type="term" value="F:nucleic acid binding"/>
    <property type="evidence" value="ECO:0007669"/>
    <property type="project" value="InterPro"/>
</dbReference>
<dbReference type="InterPro" id="IPR012337">
    <property type="entry name" value="RNaseH-like_sf"/>
</dbReference>
<dbReference type="InterPro" id="IPR053151">
    <property type="entry name" value="RNase_H-like"/>
</dbReference>
<name>A0AAW2BCJ2_9ROSI</name>
<keyword evidence="3" id="KW-1185">Reference proteome</keyword>
<sequence>MITKHIRWEKPTSGWMKLNTNGSSDDLVGVAGGGGLIRDEQGNWVAGYTRRVGKANSFTAEAWALRDGLVLCCQLNLSSIVVESDAKALIDALNNPVHDISVVSPLLDDCKQLAAQFSRIVFRHIYREANSCADHLANMGRLQSSEFVGYSSPPVDLLTLIEADCQGLYSVRHCLDSSFSC</sequence>
<dbReference type="PANTHER" id="PTHR47723">
    <property type="entry name" value="OS05G0353850 PROTEIN"/>
    <property type="match status" value="1"/>
</dbReference>
<organism evidence="2 3">
    <name type="scientific">Lithocarpus litseifolius</name>
    <dbReference type="NCBI Taxonomy" id="425828"/>
    <lineage>
        <taxon>Eukaryota</taxon>
        <taxon>Viridiplantae</taxon>
        <taxon>Streptophyta</taxon>
        <taxon>Embryophyta</taxon>
        <taxon>Tracheophyta</taxon>
        <taxon>Spermatophyta</taxon>
        <taxon>Magnoliopsida</taxon>
        <taxon>eudicotyledons</taxon>
        <taxon>Gunneridae</taxon>
        <taxon>Pentapetalae</taxon>
        <taxon>rosids</taxon>
        <taxon>fabids</taxon>
        <taxon>Fagales</taxon>
        <taxon>Fagaceae</taxon>
        <taxon>Lithocarpus</taxon>
    </lineage>
</organism>
<reference evidence="2 3" key="1">
    <citation type="submission" date="2024-01" db="EMBL/GenBank/DDBJ databases">
        <title>A telomere-to-telomere, gap-free genome of sweet tea (Lithocarpus litseifolius).</title>
        <authorList>
            <person name="Zhou J."/>
        </authorList>
    </citation>
    <scope>NUCLEOTIDE SEQUENCE [LARGE SCALE GENOMIC DNA]</scope>
    <source>
        <strain evidence="2">Zhou-2022a</strain>
        <tissue evidence="2">Leaf</tissue>
    </source>
</reference>
<dbReference type="PANTHER" id="PTHR47723:SF19">
    <property type="entry name" value="POLYNUCLEOTIDYL TRANSFERASE, RIBONUCLEASE H-LIKE SUPERFAMILY PROTEIN"/>
    <property type="match status" value="1"/>
</dbReference>
<dbReference type="InterPro" id="IPR044730">
    <property type="entry name" value="RNase_H-like_dom_plant"/>
</dbReference>
<dbReference type="InterPro" id="IPR002156">
    <property type="entry name" value="RNaseH_domain"/>
</dbReference>